<evidence type="ECO:0000313" key="6">
    <source>
        <dbReference type="Proteomes" id="UP000636800"/>
    </source>
</evidence>
<evidence type="ECO:0000256" key="2">
    <source>
        <dbReference type="PROSITE-ProRule" id="PRU00332"/>
    </source>
</evidence>
<dbReference type="CDD" id="cd07323">
    <property type="entry name" value="LAM"/>
    <property type="match status" value="1"/>
</dbReference>
<proteinExistence type="predicted"/>
<feature type="compositionally biased region" description="Polar residues" evidence="3">
    <location>
        <begin position="189"/>
        <end position="220"/>
    </location>
</feature>
<dbReference type="InterPro" id="IPR036390">
    <property type="entry name" value="WH_DNA-bd_sf"/>
</dbReference>
<dbReference type="InterPro" id="IPR045180">
    <property type="entry name" value="La_dom_prot"/>
</dbReference>
<dbReference type="SUPFAM" id="SSF46785">
    <property type="entry name" value="Winged helix' DNA-binding domain"/>
    <property type="match status" value="1"/>
</dbReference>
<feature type="compositionally biased region" description="Polar residues" evidence="3">
    <location>
        <begin position="232"/>
        <end position="241"/>
    </location>
</feature>
<name>A0A835QNQ0_VANPL</name>
<dbReference type="Pfam" id="PF05383">
    <property type="entry name" value="La"/>
    <property type="match status" value="1"/>
</dbReference>
<dbReference type="InterPro" id="IPR036388">
    <property type="entry name" value="WH-like_DNA-bd_sf"/>
</dbReference>
<feature type="region of interest" description="Disordered" evidence="3">
    <location>
        <begin position="1"/>
        <end position="21"/>
    </location>
</feature>
<dbReference type="Gene3D" id="1.10.10.10">
    <property type="entry name" value="Winged helix-like DNA-binding domain superfamily/Winged helix DNA-binding domain"/>
    <property type="match status" value="1"/>
</dbReference>
<dbReference type="AlphaFoldDB" id="A0A835QNQ0"/>
<keyword evidence="1 2" id="KW-0694">RNA-binding</keyword>
<dbReference type="PANTHER" id="PTHR22792:SF132">
    <property type="entry name" value="LA-RELATED PROTEIN 1"/>
    <property type="match status" value="1"/>
</dbReference>
<dbReference type="GO" id="GO:0003723">
    <property type="term" value="F:RNA binding"/>
    <property type="evidence" value="ECO:0007669"/>
    <property type="project" value="UniProtKB-UniRule"/>
</dbReference>
<evidence type="ECO:0000256" key="3">
    <source>
        <dbReference type="SAM" id="MobiDB-lite"/>
    </source>
</evidence>
<comment type="caution">
    <text evidence="5">The sequence shown here is derived from an EMBL/GenBank/DDBJ whole genome shotgun (WGS) entry which is preliminary data.</text>
</comment>
<accession>A0A835QNQ0</accession>
<feature type="region of interest" description="Disordered" evidence="3">
    <location>
        <begin position="55"/>
        <end position="94"/>
    </location>
</feature>
<feature type="domain" description="HTH La-type RNA-binding" evidence="4">
    <location>
        <begin position="362"/>
        <end position="410"/>
    </location>
</feature>
<gene>
    <name evidence="5" type="ORF">HPP92_015016</name>
</gene>
<dbReference type="EMBL" id="JADCNL010000007">
    <property type="protein sequence ID" value="KAG0473159.1"/>
    <property type="molecule type" value="Genomic_DNA"/>
</dbReference>
<feature type="compositionally biased region" description="Low complexity" evidence="3">
    <location>
        <begin position="242"/>
        <end position="256"/>
    </location>
</feature>
<keyword evidence="6" id="KW-1185">Reference proteome</keyword>
<sequence>MAATGDRVSSPSSSHAASCPWSHVVRRENDHSSIAAIDPPLSSAIPIAPPLDSLERSVQKSSVDIPPQASEHVGDGNACSARGKKPAWNLPSSSVSAEGGVIMDAEHWPALSDSARASPKSSSDSLKGLSGGSVTGHVGSVSPNSKLASSNTNLNPTSKQSPYSIHKPTKRGNTSGATYGGPAVPPPLTSSQMNQPLSEKQTLSETSPKVSPNKYTNNNDNWDRGHKVGAVATQSHGVNDQRSYGGSRRGNNGHHNSYVNPVGFRAQGSEWNHRNFVRDVHMLQLHTPWGVQPYPRPPFATQLIAPPPPPPPPPLRPFNNNFGFLDFSPAVYHVPALPNHHPDPVRGVSFSPHPAPAPVMFYPTSDQQRAMLLKQIEYYFSPENLCKDTYLRQNMDEQGWVPISLISGFQ</sequence>
<feature type="compositionally biased region" description="Low complexity" evidence="3">
    <location>
        <begin position="112"/>
        <end position="128"/>
    </location>
</feature>
<reference evidence="5 6" key="1">
    <citation type="journal article" date="2020" name="Nat. Food">
        <title>A phased Vanilla planifolia genome enables genetic improvement of flavour and production.</title>
        <authorList>
            <person name="Hasing T."/>
            <person name="Tang H."/>
            <person name="Brym M."/>
            <person name="Khazi F."/>
            <person name="Huang T."/>
            <person name="Chambers A.H."/>
        </authorList>
    </citation>
    <scope>NUCLEOTIDE SEQUENCE [LARGE SCALE GENOMIC DNA]</scope>
    <source>
        <tissue evidence="5">Leaf</tissue>
    </source>
</reference>
<organism evidence="5 6">
    <name type="scientific">Vanilla planifolia</name>
    <name type="common">Vanilla</name>
    <dbReference type="NCBI Taxonomy" id="51239"/>
    <lineage>
        <taxon>Eukaryota</taxon>
        <taxon>Viridiplantae</taxon>
        <taxon>Streptophyta</taxon>
        <taxon>Embryophyta</taxon>
        <taxon>Tracheophyta</taxon>
        <taxon>Spermatophyta</taxon>
        <taxon>Magnoliopsida</taxon>
        <taxon>Liliopsida</taxon>
        <taxon>Asparagales</taxon>
        <taxon>Orchidaceae</taxon>
        <taxon>Vanilloideae</taxon>
        <taxon>Vanilleae</taxon>
        <taxon>Vanilla</taxon>
    </lineage>
</organism>
<feature type="compositionally biased region" description="Low complexity" evidence="3">
    <location>
        <begin position="9"/>
        <end position="21"/>
    </location>
</feature>
<dbReference type="OrthoDB" id="4781at2759"/>
<protein>
    <recommendedName>
        <fullName evidence="4">HTH La-type RNA-binding domain-containing protein</fullName>
    </recommendedName>
</protein>
<evidence type="ECO:0000256" key="1">
    <source>
        <dbReference type="ARBA" id="ARBA00022884"/>
    </source>
</evidence>
<feature type="region of interest" description="Disordered" evidence="3">
    <location>
        <begin position="112"/>
        <end position="256"/>
    </location>
</feature>
<dbReference type="InterPro" id="IPR006630">
    <property type="entry name" value="La_HTH"/>
</dbReference>
<dbReference type="SMART" id="SM00715">
    <property type="entry name" value="LA"/>
    <property type="match status" value="1"/>
</dbReference>
<dbReference type="Proteomes" id="UP000636800">
    <property type="component" value="Chromosome 7"/>
</dbReference>
<dbReference type="GO" id="GO:0005737">
    <property type="term" value="C:cytoplasm"/>
    <property type="evidence" value="ECO:0007669"/>
    <property type="project" value="UniProtKB-ARBA"/>
</dbReference>
<evidence type="ECO:0000313" key="5">
    <source>
        <dbReference type="EMBL" id="KAG0473159.1"/>
    </source>
</evidence>
<dbReference type="PANTHER" id="PTHR22792">
    <property type="entry name" value="LUPUS LA PROTEIN-RELATED"/>
    <property type="match status" value="1"/>
</dbReference>
<dbReference type="PROSITE" id="PS50961">
    <property type="entry name" value="HTH_LA"/>
    <property type="match status" value="1"/>
</dbReference>
<evidence type="ECO:0000259" key="4">
    <source>
        <dbReference type="PROSITE" id="PS50961"/>
    </source>
</evidence>
<feature type="compositionally biased region" description="Polar residues" evidence="3">
    <location>
        <begin position="143"/>
        <end position="163"/>
    </location>
</feature>